<keyword evidence="5 10" id="KW-0472">Membrane</keyword>
<evidence type="ECO:0000256" key="8">
    <source>
        <dbReference type="SAM" id="Coils"/>
    </source>
</evidence>
<proteinExistence type="inferred from homology"/>
<accession>A0AAW2I573</accession>
<dbReference type="EMBL" id="JARGDH010000002">
    <property type="protein sequence ID" value="KAL0277201.1"/>
    <property type="molecule type" value="Genomic_DNA"/>
</dbReference>
<sequence>MLRTIKLGNGFLIANAVLQQSDKNPSAENRKQIPAEPEPDKPVVHTQPKMVSSTYQEMRKKYEESITGWDRIKMLFRVSKHQELDPDWGFISKVSMVGCLCGFFHRGMKDFEAAVALFIHTNDASKFASMAHARRELLKQGVKAFTKGGTIAGAKGFILSGTFITTSTLVSTYRGKSGILEWMAAGSATSALMRWNLGIKGMISGCVSGGITGTIVGIVIYLGLKLTGNTISDIKYFMLMEDVMAEKEQIRRRQENLYENLEKVHKNFTEHLPPGFPDDENLAI</sequence>
<dbReference type="AlphaFoldDB" id="A0AAW2I573"/>
<evidence type="ECO:0000256" key="2">
    <source>
        <dbReference type="ARBA" id="ARBA00008444"/>
    </source>
</evidence>
<dbReference type="PANTHER" id="PTHR13002">
    <property type="entry name" value="C3ORF1 PROTEIN-RELATED"/>
    <property type="match status" value="1"/>
</dbReference>
<dbReference type="PANTHER" id="PTHR13002:SF1">
    <property type="entry name" value="COMPLEX I ASSEMBLY FACTOR TIMMDC1, MITOCHONDRIAL"/>
    <property type="match status" value="1"/>
</dbReference>
<name>A0AAW2I573_9NEOP</name>
<dbReference type="Pfam" id="PF02466">
    <property type="entry name" value="Tim17"/>
    <property type="match status" value="1"/>
</dbReference>
<comment type="similarity">
    <text evidence="2">Belongs to the Tim17/Tim22/Tim23 family.</text>
</comment>
<keyword evidence="8" id="KW-0175">Coiled coil</keyword>
<evidence type="ECO:0000256" key="5">
    <source>
        <dbReference type="ARBA" id="ARBA00023136"/>
    </source>
</evidence>
<feature type="compositionally biased region" description="Basic and acidic residues" evidence="9">
    <location>
        <begin position="28"/>
        <end position="43"/>
    </location>
</feature>
<comment type="subcellular location">
    <subcellularLocation>
        <location evidence="1">Membrane</location>
        <topology evidence="1">Multi-pass membrane protein</topology>
    </subcellularLocation>
</comment>
<evidence type="ECO:0000313" key="11">
    <source>
        <dbReference type="EMBL" id="KAL0277200.1"/>
    </source>
</evidence>
<gene>
    <name evidence="11" type="ORF">PYX00_004564</name>
</gene>
<protein>
    <recommendedName>
        <fullName evidence="6">Complex I assembly factor TIMMDC1, mitochondrial</fullName>
    </recommendedName>
    <alternativeName>
        <fullName evidence="7">Translocase of inner mitochondrial membrane domain-containing protein 1</fullName>
    </alternativeName>
</protein>
<evidence type="ECO:0000256" key="6">
    <source>
        <dbReference type="ARBA" id="ARBA00040778"/>
    </source>
</evidence>
<keyword evidence="4 10" id="KW-1133">Transmembrane helix</keyword>
<comment type="caution">
    <text evidence="11">The sequence shown here is derived from an EMBL/GenBank/DDBJ whole genome shotgun (WGS) entry which is preliminary data.</text>
</comment>
<keyword evidence="3 10" id="KW-0812">Transmembrane</keyword>
<feature type="coiled-coil region" evidence="8">
    <location>
        <begin position="240"/>
        <end position="267"/>
    </location>
</feature>
<feature type="transmembrane region" description="Helical" evidence="10">
    <location>
        <begin position="202"/>
        <end position="224"/>
    </location>
</feature>
<dbReference type="InterPro" id="IPR055299">
    <property type="entry name" value="TIMMDC1"/>
</dbReference>
<dbReference type="EMBL" id="JARGDH010000002">
    <property type="protein sequence ID" value="KAL0277200.1"/>
    <property type="molecule type" value="Genomic_DNA"/>
</dbReference>
<feature type="region of interest" description="Disordered" evidence="9">
    <location>
        <begin position="22"/>
        <end position="45"/>
    </location>
</feature>
<evidence type="ECO:0000256" key="4">
    <source>
        <dbReference type="ARBA" id="ARBA00022989"/>
    </source>
</evidence>
<reference evidence="11" key="1">
    <citation type="journal article" date="2024" name="Gigascience">
        <title>Chromosome-level genome of the poultry shaft louse Menopon gallinae provides insight into the host-switching and adaptive evolution of parasitic lice.</title>
        <authorList>
            <person name="Xu Y."/>
            <person name="Ma L."/>
            <person name="Liu S."/>
            <person name="Liang Y."/>
            <person name="Liu Q."/>
            <person name="He Z."/>
            <person name="Tian L."/>
            <person name="Duan Y."/>
            <person name="Cai W."/>
            <person name="Li H."/>
            <person name="Song F."/>
        </authorList>
    </citation>
    <scope>NUCLEOTIDE SEQUENCE</scope>
    <source>
        <strain evidence="11">Cailab_2023a</strain>
    </source>
</reference>
<dbReference type="GO" id="GO:0032981">
    <property type="term" value="P:mitochondrial respiratory chain complex I assembly"/>
    <property type="evidence" value="ECO:0007669"/>
    <property type="project" value="InterPro"/>
</dbReference>
<evidence type="ECO:0000256" key="7">
    <source>
        <dbReference type="ARBA" id="ARBA00041344"/>
    </source>
</evidence>
<dbReference type="GO" id="GO:0005739">
    <property type="term" value="C:mitochondrion"/>
    <property type="evidence" value="ECO:0007669"/>
    <property type="project" value="TreeGrafter"/>
</dbReference>
<organism evidence="11">
    <name type="scientific">Menopon gallinae</name>
    <name type="common">poultry shaft louse</name>
    <dbReference type="NCBI Taxonomy" id="328185"/>
    <lineage>
        <taxon>Eukaryota</taxon>
        <taxon>Metazoa</taxon>
        <taxon>Ecdysozoa</taxon>
        <taxon>Arthropoda</taxon>
        <taxon>Hexapoda</taxon>
        <taxon>Insecta</taxon>
        <taxon>Pterygota</taxon>
        <taxon>Neoptera</taxon>
        <taxon>Paraneoptera</taxon>
        <taxon>Psocodea</taxon>
        <taxon>Troctomorpha</taxon>
        <taxon>Phthiraptera</taxon>
        <taxon>Amblycera</taxon>
        <taxon>Menoponidae</taxon>
        <taxon>Menopon</taxon>
    </lineage>
</organism>
<dbReference type="GO" id="GO:0016020">
    <property type="term" value="C:membrane"/>
    <property type="evidence" value="ECO:0007669"/>
    <property type="project" value="UniProtKB-SubCell"/>
</dbReference>
<evidence type="ECO:0000256" key="1">
    <source>
        <dbReference type="ARBA" id="ARBA00004141"/>
    </source>
</evidence>
<evidence type="ECO:0000256" key="10">
    <source>
        <dbReference type="SAM" id="Phobius"/>
    </source>
</evidence>
<evidence type="ECO:0000256" key="9">
    <source>
        <dbReference type="SAM" id="MobiDB-lite"/>
    </source>
</evidence>
<evidence type="ECO:0000256" key="3">
    <source>
        <dbReference type="ARBA" id="ARBA00022692"/>
    </source>
</evidence>